<evidence type="ECO:0000313" key="2">
    <source>
        <dbReference type="EMBL" id="JAT49893.1"/>
    </source>
</evidence>
<proteinExistence type="predicted"/>
<dbReference type="AlphaFoldDB" id="A0A1D1Y5H0"/>
<evidence type="ECO:0000256" key="1">
    <source>
        <dbReference type="SAM" id="MobiDB-lite"/>
    </source>
</evidence>
<protein>
    <submittedName>
        <fullName evidence="2">Uncharacterized protein</fullName>
    </submittedName>
</protein>
<gene>
    <name evidence="2" type="ORF">g.102293</name>
</gene>
<feature type="region of interest" description="Disordered" evidence="1">
    <location>
        <begin position="93"/>
        <end position="119"/>
    </location>
</feature>
<feature type="non-terminal residue" evidence="2">
    <location>
        <position position="1"/>
    </location>
</feature>
<sequence length="208" mass="20935">ARKALEEPHKIFQGHQLLCRWAEGAAKVEEPTSPVAQQAVPASVSAIQNISLFNSQNPTCATHSGQNPLSGAPAGVNPAASATPILNASTFRPAVDGGLTGNGGSSSSPGVHGNGGTTGLREMQYRQSSLDTPGVSYAQNFGLYGQNPGYAAQMGRNPFLAAAAGINPAALATPTLNPSAPNPSVDGRLAGYGGSSTLFGAHGTWGTA</sequence>
<organism evidence="2">
    <name type="scientific">Anthurium amnicola</name>
    <dbReference type="NCBI Taxonomy" id="1678845"/>
    <lineage>
        <taxon>Eukaryota</taxon>
        <taxon>Viridiplantae</taxon>
        <taxon>Streptophyta</taxon>
        <taxon>Embryophyta</taxon>
        <taxon>Tracheophyta</taxon>
        <taxon>Spermatophyta</taxon>
        <taxon>Magnoliopsida</taxon>
        <taxon>Liliopsida</taxon>
        <taxon>Araceae</taxon>
        <taxon>Pothoideae</taxon>
        <taxon>Potheae</taxon>
        <taxon>Anthurium</taxon>
    </lineage>
</organism>
<accession>A0A1D1Y5H0</accession>
<name>A0A1D1Y5H0_9ARAE</name>
<reference evidence="2" key="1">
    <citation type="submission" date="2015-07" db="EMBL/GenBank/DDBJ databases">
        <title>Transcriptome Assembly of Anthurium amnicola.</title>
        <authorList>
            <person name="Suzuki J."/>
        </authorList>
    </citation>
    <scope>NUCLEOTIDE SEQUENCE</scope>
</reference>
<dbReference type="EMBL" id="GDJX01018043">
    <property type="protein sequence ID" value="JAT49893.1"/>
    <property type="molecule type" value="Transcribed_RNA"/>
</dbReference>